<evidence type="ECO:0000313" key="3">
    <source>
        <dbReference type="Proteomes" id="UP000789759"/>
    </source>
</evidence>
<feature type="non-terminal residue" evidence="2">
    <location>
        <position position="1"/>
    </location>
</feature>
<dbReference type="AlphaFoldDB" id="A0A9N9JQ17"/>
<dbReference type="Proteomes" id="UP000789759">
    <property type="component" value="Unassembled WGS sequence"/>
</dbReference>
<evidence type="ECO:0000256" key="1">
    <source>
        <dbReference type="SAM" id="MobiDB-lite"/>
    </source>
</evidence>
<keyword evidence="3" id="KW-1185">Reference proteome</keyword>
<name>A0A9N9JQ17_9GLOM</name>
<feature type="compositionally biased region" description="Basic and acidic residues" evidence="1">
    <location>
        <begin position="185"/>
        <end position="195"/>
    </location>
</feature>
<accession>A0A9N9JQ17</accession>
<feature type="region of interest" description="Disordered" evidence="1">
    <location>
        <begin position="174"/>
        <end position="211"/>
    </location>
</feature>
<proteinExistence type="predicted"/>
<sequence length="558" mass="64616">FSKSSQSSETLTIADILGNNLRLNSLIIASLLFEDRIQKKHIRESTNKPSNKKIKKPVKKESDILEDLIKELSTEPETQYYRSKIEKKDFKEVLDRVKKDLQEIANSNSDFDTTRKKKAQEIIDNWKEWTISIKNLKKDLRINIQVEQQILASGNANQNIGTINSHCTALGKCQNDNSEGTPKGKRQDTGDRETINEPVETTDDPESDTQTINTKQNLNEKQVEEELVRRYSFRERKETNYTDVSGSDIDPYHYQAFSSLSNNPDSSIISLNRPIISETTYNLISTHIICAFNSTLHMVKESVEENLFEKIERLLNMRNKLILSKQIMQKLETIFEADFSEITLKIITEMESEKNMEKTEESQFLFFIRHALLDFVTMFKNLLPKVLNRDMSERTYIVESISPIFRSFRNAFPEIKYEWIEKDVRSVKKAGSMFAINIKSWKTDLLVIRLSDATEILHVEVSGPPFKVDKKHTIGDIKKLLMMVAIGDKLTLFSVSLVDKKKYLAIELASCVIPFSFEEIGCYIKIFNFFAIIRNEFNEQKKLLKKIHTFVPLVEDDT</sequence>
<evidence type="ECO:0000313" key="2">
    <source>
        <dbReference type="EMBL" id="CAG8791021.1"/>
    </source>
</evidence>
<dbReference type="EMBL" id="CAJVQA010027137">
    <property type="protein sequence ID" value="CAG8791021.1"/>
    <property type="molecule type" value="Genomic_DNA"/>
</dbReference>
<reference evidence="2" key="1">
    <citation type="submission" date="2021-06" db="EMBL/GenBank/DDBJ databases">
        <authorList>
            <person name="Kallberg Y."/>
            <person name="Tangrot J."/>
            <person name="Rosling A."/>
        </authorList>
    </citation>
    <scope>NUCLEOTIDE SEQUENCE</scope>
    <source>
        <strain evidence="2">FL966</strain>
    </source>
</reference>
<feature type="non-terminal residue" evidence="2">
    <location>
        <position position="558"/>
    </location>
</feature>
<comment type="caution">
    <text evidence="2">The sequence shown here is derived from an EMBL/GenBank/DDBJ whole genome shotgun (WGS) entry which is preliminary data.</text>
</comment>
<protein>
    <submittedName>
        <fullName evidence="2">6634_t:CDS:1</fullName>
    </submittedName>
</protein>
<dbReference type="OrthoDB" id="2404656at2759"/>
<organism evidence="2 3">
    <name type="scientific">Cetraspora pellucida</name>
    <dbReference type="NCBI Taxonomy" id="1433469"/>
    <lineage>
        <taxon>Eukaryota</taxon>
        <taxon>Fungi</taxon>
        <taxon>Fungi incertae sedis</taxon>
        <taxon>Mucoromycota</taxon>
        <taxon>Glomeromycotina</taxon>
        <taxon>Glomeromycetes</taxon>
        <taxon>Diversisporales</taxon>
        <taxon>Gigasporaceae</taxon>
        <taxon>Cetraspora</taxon>
    </lineage>
</organism>
<gene>
    <name evidence="2" type="ORF">CPELLU_LOCUS16998</name>
</gene>